<keyword evidence="2" id="KW-1185">Reference proteome</keyword>
<gene>
    <name evidence="1" type="ORF">FEV53_18930</name>
</gene>
<name>A0A547PJW7_9RHOB</name>
<comment type="caution">
    <text evidence="1">The sequence shown here is derived from an EMBL/GenBank/DDBJ whole genome shotgun (WGS) entry which is preliminary data.</text>
</comment>
<accession>A0A547PJW7</accession>
<evidence type="ECO:0000313" key="2">
    <source>
        <dbReference type="Proteomes" id="UP000318590"/>
    </source>
</evidence>
<reference evidence="1 2" key="1">
    <citation type="submission" date="2019-06" db="EMBL/GenBank/DDBJ databases">
        <title>Paenimaribius caenipelagi gen. nov., sp. nov., isolated from a tidal flat.</title>
        <authorList>
            <person name="Yoon J.-H."/>
        </authorList>
    </citation>
    <scope>NUCLEOTIDE SEQUENCE [LARGE SCALE GENOMIC DNA]</scope>
    <source>
        <strain evidence="1 2">JBTF-M29</strain>
    </source>
</reference>
<evidence type="ECO:0000313" key="1">
    <source>
        <dbReference type="EMBL" id="TRD14448.1"/>
    </source>
</evidence>
<organism evidence="1 2">
    <name type="scientific">Palleronia caenipelagi</name>
    <dbReference type="NCBI Taxonomy" id="2489174"/>
    <lineage>
        <taxon>Bacteria</taxon>
        <taxon>Pseudomonadati</taxon>
        <taxon>Pseudomonadota</taxon>
        <taxon>Alphaproteobacteria</taxon>
        <taxon>Rhodobacterales</taxon>
        <taxon>Roseobacteraceae</taxon>
        <taxon>Palleronia</taxon>
    </lineage>
</organism>
<dbReference type="EMBL" id="VFSV01000074">
    <property type="protein sequence ID" value="TRD14448.1"/>
    <property type="molecule type" value="Genomic_DNA"/>
</dbReference>
<dbReference type="OrthoDB" id="7875514at2"/>
<protein>
    <submittedName>
        <fullName evidence="1">Uncharacterized protein</fullName>
    </submittedName>
</protein>
<sequence length="77" mass="8299">MIVAAALSGGGSYYFAKGTIEAKDFDRAITFINQAKADYWCSRAKGQIVNADNGSRFCAIRMMGFQPVEKPAAESGQ</sequence>
<dbReference type="AlphaFoldDB" id="A0A547PJW7"/>
<dbReference type="Proteomes" id="UP000318590">
    <property type="component" value="Unassembled WGS sequence"/>
</dbReference>
<proteinExistence type="predicted"/>